<reference evidence="5" key="1">
    <citation type="submission" date="2020-11" db="EMBL/GenBank/DDBJ databases">
        <authorList>
            <person name="Tran Van P."/>
        </authorList>
    </citation>
    <scope>NUCLEOTIDE SEQUENCE</scope>
</reference>
<feature type="region of interest" description="Disordered" evidence="3">
    <location>
        <begin position="371"/>
        <end position="392"/>
    </location>
</feature>
<evidence type="ECO:0000313" key="5">
    <source>
        <dbReference type="EMBL" id="CAD7606113.1"/>
    </source>
</evidence>
<dbReference type="GO" id="GO:0035197">
    <property type="term" value="F:siRNA binding"/>
    <property type="evidence" value="ECO:0007669"/>
    <property type="project" value="TreeGrafter"/>
</dbReference>
<gene>
    <name evidence="5" type="ORF">TGEB3V08_LOCUS9727</name>
</gene>
<dbReference type="InterPro" id="IPR051247">
    <property type="entry name" value="RLC_Component"/>
</dbReference>
<organism evidence="5">
    <name type="scientific">Timema genevievae</name>
    <name type="common">Walking stick</name>
    <dbReference type="NCBI Taxonomy" id="629358"/>
    <lineage>
        <taxon>Eukaryota</taxon>
        <taxon>Metazoa</taxon>
        <taxon>Ecdysozoa</taxon>
        <taxon>Arthropoda</taxon>
        <taxon>Hexapoda</taxon>
        <taxon>Insecta</taxon>
        <taxon>Pterygota</taxon>
        <taxon>Neoptera</taxon>
        <taxon>Polyneoptera</taxon>
        <taxon>Phasmatodea</taxon>
        <taxon>Timematodea</taxon>
        <taxon>Timematoidea</taxon>
        <taxon>Timematidae</taxon>
        <taxon>Timema</taxon>
    </lineage>
</organism>
<feature type="compositionally biased region" description="Polar residues" evidence="3">
    <location>
        <begin position="186"/>
        <end position="197"/>
    </location>
</feature>
<dbReference type="AlphaFoldDB" id="A0A7R9K602"/>
<evidence type="ECO:0000259" key="4">
    <source>
        <dbReference type="PROSITE" id="PS50137"/>
    </source>
</evidence>
<proteinExistence type="predicted"/>
<dbReference type="GO" id="GO:0005737">
    <property type="term" value="C:cytoplasm"/>
    <property type="evidence" value="ECO:0007669"/>
    <property type="project" value="TreeGrafter"/>
</dbReference>
<dbReference type="GO" id="GO:0070920">
    <property type="term" value="P:regulation of regulatory ncRNA processing"/>
    <property type="evidence" value="ECO:0007669"/>
    <property type="project" value="TreeGrafter"/>
</dbReference>
<dbReference type="GO" id="GO:0016442">
    <property type="term" value="C:RISC complex"/>
    <property type="evidence" value="ECO:0007669"/>
    <property type="project" value="TreeGrafter"/>
</dbReference>
<evidence type="ECO:0000256" key="3">
    <source>
        <dbReference type="SAM" id="MobiDB-lite"/>
    </source>
</evidence>
<dbReference type="EMBL" id="OE844743">
    <property type="protein sequence ID" value="CAD7606113.1"/>
    <property type="molecule type" value="Genomic_DNA"/>
</dbReference>
<sequence>MGSKTPVSILQELCVQRGITPIYTLIYDGGGTHDCYFKYRVHVADFVSVKHRNQHHKNSARLVAFTFMMTKTSSRAREDCIGILHDYLDISTLGHVIDAVIKGMTVGSGHSKKEAKHEAAKIALERIKETRTLTDSSTEILLDAPLEQVCSVSKLAEISGARTKKQAKHLAAFKMVQTLQESLGSSLKDPLSQQGSSKEVALPDDKDTPMSENISKYGEVSGQYYKKVPVSQKISMRYLSLQGYITESLAKLREKFDTGDTDDYTSLKLLFDQTMDELNVTAEWFDLPRECLVETSRLSVELNPRQSELEINGDQISEEFNTQQTQLEINGDKISEVLNPKLSRLEIDSDQISEELNPKLTRLDVNGEQISEELNPKQAGPELNGDREQICK</sequence>
<dbReference type="SUPFAM" id="SSF54768">
    <property type="entry name" value="dsRNA-binding domain-like"/>
    <property type="match status" value="2"/>
</dbReference>
<dbReference type="GO" id="GO:0030422">
    <property type="term" value="P:siRNA processing"/>
    <property type="evidence" value="ECO:0007669"/>
    <property type="project" value="TreeGrafter"/>
</dbReference>
<evidence type="ECO:0000256" key="1">
    <source>
        <dbReference type="ARBA" id="ARBA00022884"/>
    </source>
</evidence>
<keyword evidence="1 2" id="KW-0694">RNA-binding</keyword>
<dbReference type="Gene3D" id="3.30.160.20">
    <property type="match status" value="2"/>
</dbReference>
<dbReference type="GO" id="GO:0005634">
    <property type="term" value="C:nucleus"/>
    <property type="evidence" value="ECO:0007669"/>
    <property type="project" value="TreeGrafter"/>
</dbReference>
<dbReference type="PANTHER" id="PTHR46205">
    <property type="entry name" value="LOQUACIOUS, ISOFORM B"/>
    <property type="match status" value="1"/>
</dbReference>
<feature type="domain" description="DRBM" evidence="4">
    <location>
        <begin position="107"/>
        <end position="129"/>
    </location>
</feature>
<name>A0A7R9K602_TIMGE</name>
<dbReference type="SMART" id="SM00358">
    <property type="entry name" value="DSRM"/>
    <property type="match status" value="1"/>
</dbReference>
<dbReference type="GO" id="GO:0070578">
    <property type="term" value="C:RISC-loading complex"/>
    <property type="evidence" value="ECO:0007669"/>
    <property type="project" value="TreeGrafter"/>
</dbReference>
<accession>A0A7R9K602</accession>
<evidence type="ECO:0000256" key="2">
    <source>
        <dbReference type="PROSITE-ProRule" id="PRU00266"/>
    </source>
</evidence>
<dbReference type="InterPro" id="IPR014720">
    <property type="entry name" value="dsRBD_dom"/>
</dbReference>
<dbReference type="PANTHER" id="PTHR46205:SF3">
    <property type="entry name" value="LOQUACIOUS, ISOFORM B"/>
    <property type="match status" value="1"/>
</dbReference>
<dbReference type="PROSITE" id="PS50137">
    <property type="entry name" value="DS_RBD"/>
    <property type="match status" value="1"/>
</dbReference>
<feature type="region of interest" description="Disordered" evidence="3">
    <location>
        <begin position="186"/>
        <end position="210"/>
    </location>
</feature>
<protein>
    <recommendedName>
        <fullName evidence="4">DRBM domain-containing protein</fullName>
    </recommendedName>
</protein>
<dbReference type="GO" id="GO:0003725">
    <property type="term" value="F:double-stranded RNA binding"/>
    <property type="evidence" value="ECO:0007669"/>
    <property type="project" value="TreeGrafter"/>
</dbReference>